<dbReference type="Pfam" id="PF01547">
    <property type="entry name" value="SBP_bac_1"/>
    <property type="match status" value="1"/>
</dbReference>
<comment type="caution">
    <text evidence="2">The sequence shown here is derived from an EMBL/GenBank/DDBJ whole genome shotgun (WGS) entry which is preliminary data.</text>
</comment>
<feature type="chain" id="PRO_5039661489" evidence="1">
    <location>
        <begin position="29"/>
        <end position="434"/>
    </location>
</feature>
<gene>
    <name evidence="2" type="ORF">B5766_00290</name>
</gene>
<proteinExistence type="predicted"/>
<evidence type="ECO:0000256" key="1">
    <source>
        <dbReference type="SAM" id="SignalP"/>
    </source>
</evidence>
<dbReference type="InterPro" id="IPR050490">
    <property type="entry name" value="Bact_solute-bd_prot1"/>
</dbReference>
<evidence type="ECO:0000313" key="2">
    <source>
        <dbReference type="EMBL" id="PDQ36518.1"/>
    </source>
</evidence>
<sequence>MRTFPFGRHNRLTTVALVASAAALTLSACSVSGGSGSTGGKVTLTFLSHYGQEPLKSGLTKLIDQWNSTHPDIQVKQQTVSFDDLLTTLNVRQTGGKGADILSSYALWGGQLAATGVLDKPSVDVASDIKNNYSQAAADAVTGDTGQVFGYPTEFNTYVLYYNKKILADAGYNKPPTNWAQLKEIAEKTTAKDSSGNYQIEGLSLIQDGDNQTAHPFLSLLDAAGGKLLDAKGNSALDAKAMSVMQLESELAKSGVTTTSIMPTKTFPSNRVAMAIQASWWIGSLKEQMKEDYANVGTAPVPGPEAGEKGSLAYAFFTGVNSGSKHKKEGWEFLTWLNSAKNKEGVTEMGDFLAGNGLIPPRKADAAILGPKLQAKDANLTPIYDAASYAMAESNAANAYKAKTSLHNSLNEILVNKAPVDQIFKSLASEINRK</sequence>
<organism evidence="2 3">
    <name type="scientific">Candidatus Lumbricidiphila eiseniae</name>
    <dbReference type="NCBI Taxonomy" id="1969409"/>
    <lineage>
        <taxon>Bacteria</taxon>
        <taxon>Bacillati</taxon>
        <taxon>Actinomycetota</taxon>
        <taxon>Actinomycetes</taxon>
        <taxon>Micrococcales</taxon>
        <taxon>Microbacteriaceae</taxon>
        <taxon>Candidatus Lumbricidiphila</taxon>
    </lineage>
</organism>
<dbReference type="AlphaFoldDB" id="A0A2A6FV35"/>
<keyword evidence="1" id="KW-0732">Signal</keyword>
<protein>
    <submittedName>
        <fullName evidence="2">ABC transporter substrate-binding protein</fullName>
    </submittedName>
</protein>
<dbReference type="PROSITE" id="PS51257">
    <property type="entry name" value="PROKAR_LIPOPROTEIN"/>
    <property type="match status" value="1"/>
</dbReference>
<dbReference type="Gene3D" id="3.40.190.10">
    <property type="entry name" value="Periplasmic binding protein-like II"/>
    <property type="match status" value="2"/>
</dbReference>
<dbReference type="PANTHER" id="PTHR43649:SF12">
    <property type="entry name" value="DIACETYLCHITOBIOSE BINDING PROTEIN DASA"/>
    <property type="match status" value="1"/>
</dbReference>
<dbReference type="Proteomes" id="UP000219994">
    <property type="component" value="Unassembled WGS sequence"/>
</dbReference>
<dbReference type="SUPFAM" id="SSF53850">
    <property type="entry name" value="Periplasmic binding protein-like II"/>
    <property type="match status" value="1"/>
</dbReference>
<dbReference type="PANTHER" id="PTHR43649">
    <property type="entry name" value="ARABINOSE-BINDING PROTEIN-RELATED"/>
    <property type="match status" value="1"/>
</dbReference>
<feature type="signal peptide" evidence="1">
    <location>
        <begin position="1"/>
        <end position="28"/>
    </location>
</feature>
<accession>A0A2A6FV35</accession>
<dbReference type="EMBL" id="NAEP01000009">
    <property type="protein sequence ID" value="PDQ36518.1"/>
    <property type="molecule type" value="Genomic_DNA"/>
</dbReference>
<name>A0A2A6FV35_9MICO</name>
<reference evidence="3" key="1">
    <citation type="submission" date="2017-03" db="EMBL/GenBank/DDBJ databases">
        <authorList>
            <person name="Lund M.B."/>
        </authorList>
    </citation>
    <scope>NUCLEOTIDE SEQUENCE [LARGE SCALE GENOMIC DNA]</scope>
</reference>
<dbReference type="InterPro" id="IPR006059">
    <property type="entry name" value="SBP"/>
</dbReference>
<evidence type="ECO:0000313" key="3">
    <source>
        <dbReference type="Proteomes" id="UP000219994"/>
    </source>
</evidence>